<accession>A0A9N7V797</accession>
<comment type="caution">
    <text evidence="1">The sequence shown here is derived from an EMBL/GenBank/DDBJ whole genome shotgun (WGS) entry which is preliminary data.</text>
</comment>
<organism evidence="1 2">
    <name type="scientific">Pleuronectes platessa</name>
    <name type="common">European plaice</name>
    <dbReference type="NCBI Taxonomy" id="8262"/>
    <lineage>
        <taxon>Eukaryota</taxon>
        <taxon>Metazoa</taxon>
        <taxon>Chordata</taxon>
        <taxon>Craniata</taxon>
        <taxon>Vertebrata</taxon>
        <taxon>Euteleostomi</taxon>
        <taxon>Actinopterygii</taxon>
        <taxon>Neopterygii</taxon>
        <taxon>Teleostei</taxon>
        <taxon>Neoteleostei</taxon>
        <taxon>Acanthomorphata</taxon>
        <taxon>Carangaria</taxon>
        <taxon>Pleuronectiformes</taxon>
        <taxon>Pleuronectoidei</taxon>
        <taxon>Pleuronectidae</taxon>
        <taxon>Pleuronectes</taxon>
    </lineage>
</organism>
<keyword evidence="2" id="KW-1185">Reference proteome</keyword>
<dbReference type="AlphaFoldDB" id="A0A9N7V797"/>
<gene>
    <name evidence="1" type="ORF">PLEPLA_LOCUS33172</name>
</gene>
<dbReference type="EMBL" id="CADEAL010003668">
    <property type="protein sequence ID" value="CAB1445441.1"/>
    <property type="molecule type" value="Genomic_DNA"/>
</dbReference>
<evidence type="ECO:0000313" key="2">
    <source>
        <dbReference type="Proteomes" id="UP001153269"/>
    </source>
</evidence>
<reference evidence="1" key="1">
    <citation type="submission" date="2020-03" db="EMBL/GenBank/DDBJ databases">
        <authorList>
            <person name="Weist P."/>
        </authorList>
    </citation>
    <scope>NUCLEOTIDE SEQUENCE</scope>
</reference>
<evidence type="ECO:0000313" key="1">
    <source>
        <dbReference type="EMBL" id="CAB1445441.1"/>
    </source>
</evidence>
<name>A0A9N7V797_PLEPL</name>
<sequence>MGDSSIGPRGDAAVHVFQEVTSLFAANPGEEGTLQFAKNGFLHGALPQKLDLDWICRDALEVGKKGEAAHARKKNEISPLHPSEAGRLVLADVSSSPPAEGCLTHLGESPLYYVSGCETLCRQKLTRQNTVMPFAEQTVSLSAKGGGN</sequence>
<proteinExistence type="predicted"/>
<dbReference type="Proteomes" id="UP001153269">
    <property type="component" value="Unassembled WGS sequence"/>
</dbReference>
<protein>
    <submittedName>
        <fullName evidence="1">Uncharacterized protein</fullName>
    </submittedName>
</protein>